<name>A0AA88GKV7_NAELO</name>
<evidence type="ECO:0000313" key="3">
    <source>
        <dbReference type="Proteomes" id="UP000816034"/>
    </source>
</evidence>
<organism evidence="2 3">
    <name type="scientific">Naegleria lovaniensis</name>
    <name type="common">Amoeba</name>
    <dbReference type="NCBI Taxonomy" id="51637"/>
    <lineage>
        <taxon>Eukaryota</taxon>
        <taxon>Discoba</taxon>
        <taxon>Heterolobosea</taxon>
        <taxon>Tetramitia</taxon>
        <taxon>Eutetramitia</taxon>
        <taxon>Vahlkampfiidae</taxon>
        <taxon>Naegleria</taxon>
    </lineage>
</organism>
<dbReference type="Proteomes" id="UP000816034">
    <property type="component" value="Unassembled WGS sequence"/>
</dbReference>
<evidence type="ECO:0000256" key="1">
    <source>
        <dbReference type="SAM" id="MobiDB-lite"/>
    </source>
</evidence>
<feature type="region of interest" description="Disordered" evidence="1">
    <location>
        <begin position="1"/>
        <end position="37"/>
    </location>
</feature>
<keyword evidence="3" id="KW-1185">Reference proteome</keyword>
<comment type="caution">
    <text evidence="2">The sequence shown here is derived from an EMBL/GenBank/DDBJ whole genome shotgun (WGS) entry which is preliminary data.</text>
</comment>
<proteinExistence type="predicted"/>
<accession>A0AA88GKV7</accession>
<dbReference type="AlphaFoldDB" id="A0AA88GKV7"/>
<gene>
    <name evidence="2" type="ORF">C9374_008494</name>
</gene>
<dbReference type="EMBL" id="PYSW02000034">
    <property type="protein sequence ID" value="KAG2378351.1"/>
    <property type="molecule type" value="Genomic_DNA"/>
</dbReference>
<sequence>MIQTKTTTITTRTIDAGTDHPSTTTTATTSGTTKTSTTTKCTYGKTDSLPKFLKHAAIGTIALALSRIALYAPFSVQKTLIAISDTPEREDEEASNSPTCQARLLQYFEKPLLIKLTLYQLGHIAVTALLNKQKWVPFSQYKPLEHAVVSASTFPLYYILLDQESRLAVRRGRTLNTIQPENKDAENTLYWQGFALHVLQSFLVHAIGVKVTSMLSNTDTLRNVSDEGVVNTDCSDARARGVLIESVGMLIGRLLCLPVEICAKQFLLRSKPKKDSYVSVLAKSALLTIPQVATTLVEYWVYRALNRLSN</sequence>
<reference evidence="2 3" key="1">
    <citation type="journal article" date="2018" name="BMC Genomics">
        <title>The genome of Naegleria lovaniensis, the basis for a comparative approach to unravel pathogenicity factors of the human pathogenic amoeba N. fowleri.</title>
        <authorList>
            <person name="Liechti N."/>
            <person name="Schurch N."/>
            <person name="Bruggmann R."/>
            <person name="Wittwer M."/>
        </authorList>
    </citation>
    <scope>NUCLEOTIDE SEQUENCE [LARGE SCALE GENOMIC DNA]</scope>
    <source>
        <strain evidence="2 3">ATCC 30569</strain>
    </source>
</reference>
<evidence type="ECO:0000313" key="2">
    <source>
        <dbReference type="EMBL" id="KAG2378351.1"/>
    </source>
</evidence>
<dbReference type="RefSeq" id="XP_044545613.1">
    <property type="nucleotide sequence ID" value="XM_044698576.1"/>
</dbReference>
<dbReference type="GeneID" id="68100948"/>
<protein>
    <submittedName>
        <fullName evidence="2">Uncharacterized protein</fullName>
    </submittedName>
</protein>